<dbReference type="EMBL" id="FO818640">
    <property type="protein sequence ID" value="CDM98040.1"/>
    <property type="molecule type" value="Genomic_DNA"/>
</dbReference>
<evidence type="ECO:0000313" key="4">
    <source>
        <dbReference type="EMBL" id="CDM97561.1"/>
    </source>
</evidence>
<accession>A0A9P1KDN3</accession>
<evidence type="ECO:0000313" key="1">
    <source>
        <dbReference type="EMBL" id="CDM94193.1"/>
    </source>
</evidence>
<evidence type="ECO:0000313" key="6">
    <source>
        <dbReference type="Proteomes" id="UP000032946"/>
    </source>
</evidence>
<dbReference type="EMBL" id="FO818640">
    <property type="protein sequence ID" value="CDM94199.1"/>
    <property type="molecule type" value="Genomic_DNA"/>
</dbReference>
<dbReference type="EMBL" id="FO818640">
    <property type="protein sequence ID" value="CDM94193.1"/>
    <property type="molecule type" value="Genomic_DNA"/>
</dbReference>
<evidence type="ECO:0000313" key="3">
    <source>
        <dbReference type="EMBL" id="CDM94901.1"/>
    </source>
</evidence>
<proteinExistence type="predicted"/>
<evidence type="ECO:0000313" key="2">
    <source>
        <dbReference type="EMBL" id="CDM94199.1"/>
    </source>
</evidence>
<protein>
    <submittedName>
        <fullName evidence="1">Uncharacterized protein</fullName>
    </submittedName>
</protein>
<sequence length="77" mass="8326">MTSGHIPTITVRHWLSVTSFPLIGLGVESEVTFTLSHSEPCLIVSHHTAPGVDTLFVKGAESRDLLSTSMFRAICTT</sequence>
<dbReference type="AlphaFoldDB" id="A0A9P1KDN3"/>
<keyword evidence="6" id="KW-1185">Reference proteome</keyword>
<reference evidence="1 6" key="1">
    <citation type="submission" date="2014-02" db="EMBL/GenBank/DDBJ databases">
        <authorList>
            <person name="Genoscope - CEA"/>
        </authorList>
    </citation>
    <scope>NUCLEOTIDE SEQUENCE [LARGE SCALE GENOMIC DNA]</scope>
    <source>
        <strain evidence="1 6">PCC 8005</strain>
    </source>
</reference>
<name>A0A9P1KDN3_9CYAN</name>
<dbReference type="EMBL" id="FO818640">
    <property type="protein sequence ID" value="CDM97561.1"/>
    <property type="molecule type" value="Genomic_DNA"/>
</dbReference>
<dbReference type="EMBL" id="FO818640">
    <property type="protein sequence ID" value="CDM94901.1"/>
    <property type="molecule type" value="Genomic_DNA"/>
</dbReference>
<gene>
    <name evidence="1" type="ORF">ARTHRO_11867</name>
    <name evidence="2" type="ORF">ARTHRO_11873</name>
    <name evidence="3" type="ORF">ARTHRO_30167</name>
    <name evidence="4" type="ORF">ARTHRO_60162</name>
    <name evidence="5" type="ORF">ARTHRO_60641</name>
</gene>
<evidence type="ECO:0000313" key="5">
    <source>
        <dbReference type="EMBL" id="CDM98040.1"/>
    </source>
</evidence>
<dbReference type="Proteomes" id="UP000032946">
    <property type="component" value="Chromosome"/>
</dbReference>
<organism evidence="1 6">
    <name type="scientific">Limnospira indica PCC 8005</name>
    <dbReference type="NCBI Taxonomy" id="376219"/>
    <lineage>
        <taxon>Bacteria</taxon>
        <taxon>Bacillati</taxon>
        <taxon>Cyanobacteriota</taxon>
        <taxon>Cyanophyceae</taxon>
        <taxon>Oscillatoriophycideae</taxon>
        <taxon>Oscillatoriales</taxon>
        <taxon>Sirenicapillariaceae</taxon>
        <taxon>Limnospira</taxon>
    </lineage>
</organism>